<dbReference type="Proteomes" id="UP000002892">
    <property type="component" value="Chromosome"/>
</dbReference>
<evidence type="ECO:0000256" key="1">
    <source>
        <dbReference type="ARBA" id="ARBA00004496"/>
    </source>
</evidence>
<dbReference type="GO" id="GO:0005737">
    <property type="term" value="C:cytoplasm"/>
    <property type="evidence" value="ECO:0007669"/>
    <property type="project" value="UniProtKB-SubCell"/>
</dbReference>
<evidence type="ECO:0000313" key="5">
    <source>
        <dbReference type="EMBL" id="AFM39735.1"/>
    </source>
</evidence>
<evidence type="ECO:0000256" key="2">
    <source>
        <dbReference type="ARBA" id="ARBA00022490"/>
    </source>
</evidence>
<dbReference type="HOGENOM" id="CLU_158489_1_0_9"/>
<dbReference type="InterPro" id="IPR023439">
    <property type="entry name" value="Mal_deCO2ase/Cit_lyase_ACP"/>
</dbReference>
<dbReference type="Pfam" id="PF06857">
    <property type="entry name" value="ACP"/>
    <property type="match status" value="1"/>
</dbReference>
<dbReference type="KEGG" id="dai:Desaci_0674"/>
<organism evidence="5 6">
    <name type="scientific">Desulfosporosinus acidiphilus (strain DSM 22704 / JCM 16185 / SJ4)</name>
    <dbReference type="NCBI Taxonomy" id="646529"/>
    <lineage>
        <taxon>Bacteria</taxon>
        <taxon>Bacillati</taxon>
        <taxon>Bacillota</taxon>
        <taxon>Clostridia</taxon>
        <taxon>Eubacteriales</taxon>
        <taxon>Desulfitobacteriaceae</taxon>
        <taxon>Desulfosporosinus</taxon>
    </lineage>
</organism>
<dbReference type="RefSeq" id="WP_014825747.1">
    <property type="nucleotide sequence ID" value="NC_018068.1"/>
</dbReference>
<evidence type="ECO:0000313" key="6">
    <source>
        <dbReference type="Proteomes" id="UP000002892"/>
    </source>
</evidence>
<keyword evidence="6" id="KW-1185">Reference proteome</keyword>
<evidence type="ECO:0000256" key="4">
    <source>
        <dbReference type="PIRSR" id="PIRSR002736-50"/>
    </source>
</evidence>
<accession>I4D1R1</accession>
<dbReference type="PIRSF" id="PIRSF002736">
    <property type="entry name" value="Citrt_lyas_gamma"/>
    <property type="match status" value="1"/>
</dbReference>
<keyword evidence="3 4" id="KW-0597">Phosphoprotein</keyword>
<gene>
    <name evidence="5" type="ordered locus">Desaci_0674</name>
</gene>
<dbReference type="InterPro" id="IPR006495">
    <property type="entry name" value="CitD"/>
</dbReference>
<dbReference type="NCBIfam" id="NF009726">
    <property type="entry name" value="PRK13253.1"/>
    <property type="match status" value="1"/>
</dbReference>
<dbReference type="eggNOG" id="COG3052">
    <property type="taxonomic scope" value="Bacteria"/>
</dbReference>
<dbReference type="AlphaFoldDB" id="I4D1R1"/>
<dbReference type="STRING" id="646529.Desaci_0674"/>
<proteinExistence type="predicted"/>
<evidence type="ECO:0000256" key="3">
    <source>
        <dbReference type="ARBA" id="ARBA00022553"/>
    </source>
</evidence>
<dbReference type="NCBIfam" id="TIGR01608">
    <property type="entry name" value="citD"/>
    <property type="match status" value="1"/>
</dbReference>
<dbReference type="GO" id="GO:0016829">
    <property type="term" value="F:lyase activity"/>
    <property type="evidence" value="ECO:0007669"/>
    <property type="project" value="UniProtKB-KW"/>
</dbReference>
<reference evidence="5 6" key="1">
    <citation type="journal article" date="2012" name="J. Bacteriol.">
        <title>Complete genome sequences of Desulfosporosinus orientis DSM765T, Desulfosporosinus youngiae DSM17734T, Desulfosporosinus meridiei DSM13257T, and Desulfosporosinus acidiphilus DSM22704T.</title>
        <authorList>
            <person name="Pester M."/>
            <person name="Brambilla E."/>
            <person name="Alazard D."/>
            <person name="Rattei T."/>
            <person name="Weinmaier T."/>
            <person name="Han J."/>
            <person name="Lucas S."/>
            <person name="Lapidus A."/>
            <person name="Cheng J.F."/>
            <person name="Goodwin L."/>
            <person name="Pitluck S."/>
            <person name="Peters L."/>
            <person name="Ovchinnikova G."/>
            <person name="Teshima H."/>
            <person name="Detter J.C."/>
            <person name="Han C.S."/>
            <person name="Tapia R."/>
            <person name="Land M.L."/>
            <person name="Hauser L."/>
            <person name="Kyrpides N.C."/>
            <person name="Ivanova N.N."/>
            <person name="Pagani I."/>
            <person name="Huntmann M."/>
            <person name="Wei C.L."/>
            <person name="Davenport K.W."/>
            <person name="Daligault H."/>
            <person name="Chain P.S."/>
            <person name="Chen A."/>
            <person name="Mavromatis K."/>
            <person name="Markowitz V."/>
            <person name="Szeto E."/>
            <person name="Mikhailova N."/>
            <person name="Pati A."/>
            <person name="Wagner M."/>
            <person name="Woyke T."/>
            <person name="Ollivier B."/>
            <person name="Klenk H.P."/>
            <person name="Spring S."/>
            <person name="Loy A."/>
        </authorList>
    </citation>
    <scope>NUCLEOTIDE SEQUENCE [LARGE SCALE GENOMIC DNA]</scope>
    <source>
        <strain evidence="6">DSM 22704 / JCM 16185 / SJ4</strain>
    </source>
</reference>
<keyword evidence="5" id="KW-0456">Lyase</keyword>
<protein>
    <submittedName>
        <fullName evidence="5">Citrate lyase acyl carrier protein</fullName>
    </submittedName>
</protein>
<name>I4D1R1_DESAJ</name>
<dbReference type="OrthoDB" id="1120942at2"/>
<keyword evidence="2" id="KW-0963">Cytoplasm</keyword>
<feature type="modified residue" description="O-(phosphoribosyl dephospho-coenzyme A)serine" evidence="4">
    <location>
        <position position="14"/>
    </location>
</feature>
<dbReference type="EMBL" id="CP003639">
    <property type="protein sequence ID" value="AFM39735.1"/>
    <property type="molecule type" value="Genomic_DNA"/>
</dbReference>
<comment type="subcellular location">
    <subcellularLocation>
        <location evidence="1">Cytoplasm</location>
    </subcellularLocation>
</comment>
<sequence>MKINKTAQAGAIESSDVLVTVAPNPEGGIKVELETKRVIQKQFGKQIEKVILETVKQKGIDNALIKAQDKGALDYTYRARVLTALERASI</sequence>